<dbReference type="Proteomes" id="UP000199452">
    <property type="component" value="Unassembled WGS sequence"/>
</dbReference>
<dbReference type="STRING" id="1640674.SAMN05216323_102616"/>
<evidence type="ECO:0008006" key="4">
    <source>
        <dbReference type="Google" id="ProtNLM"/>
    </source>
</evidence>
<accession>A0A1G6KRE9</accession>
<keyword evidence="1" id="KW-0732">Signal</keyword>
<evidence type="ECO:0000256" key="1">
    <source>
        <dbReference type="SAM" id="SignalP"/>
    </source>
</evidence>
<dbReference type="RefSeq" id="WP_125869814.1">
    <property type="nucleotide sequence ID" value="NZ_FMYP01000026.1"/>
</dbReference>
<dbReference type="OrthoDB" id="5381546at2"/>
<keyword evidence="3" id="KW-1185">Reference proteome</keyword>
<feature type="chain" id="PRO_5011626026" description="Outer membrane protein beta-barrel domain-containing protein" evidence="1">
    <location>
        <begin position="21"/>
        <end position="218"/>
    </location>
</feature>
<proteinExistence type="predicted"/>
<dbReference type="AlphaFoldDB" id="A0A1G6KRE9"/>
<name>A0A1G6KRE9_9BACT</name>
<sequence>MLIFVLLLLTMLLSSSFAFGETVPEEATKRKMFRFVPDVVSVQYAGNMGLASLGFGYQSKSEKSSAYFIYGYLPKSEHGVEVKTIAVKGLLATSQRHPFKGVTTSNYAGLNLIFARTTNTHVIWPDHYPDGYYPQNAIHLAPVVGGKLNFDVKGSKYIDKAGFFVEVGTLGYYFWDYVKTSNERVMRFSDIWNVSAGFTISLNKSGPIGGKEKRHGIL</sequence>
<evidence type="ECO:0000313" key="3">
    <source>
        <dbReference type="Proteomes" id="UP000199452"/>
    </source>
</evidence>
<feature type="signal peptide" evidence="1">
    <location>
        <begin position="1"/>
        <end position="20"/>
    </location>
</feature>
<gene>
    <name evidence="2" type="ORF">SAMN05216323_102616</name>
</gene>
<protein>
    <recommendedName>
        <fullName evidence="4">Outer membrane protein beta-barrel domain-containing protein</fullName>
    </recommendedName>
</protein>
<organism evidence="2 3">
    <name type="scientific">Williamwhitmania taraxaci</name>
    <dbReference type="NCBI Taxonomy" id="1640674"/>
    <lineage>
        <taxon>Bacteria</taxon>
        <taxon>Pseudomonadati</taxon>
        <taxon>Bacteroidota</taxon>
        <taxon>Bacteroidia</taxon>
        <taxon>Bacteroidales</taxon>
        <taxon>Williamwhitmaniaceae</taxon>
        <taxon>Williamwhitmania</taxon>
    </lineage>
</organism>
<dbReference type="EMBL" id="FMYP01000026">
    <property type="protein sequence ID" value="SDC32906.1"/>
    <property type="molecule type" value="Genomic_DNA"/>
</dbReference>
<reference evidence="2 3" key="1">
    <citation type="submission" date="2016-09" db="EMBL/GenBank/DDBJ databases">
        <authorList>
            <person name="Capua I."/>
            <person name="De Benedictis P."/>
            <person name="Joannis T."/>
            <person name="Lombin L.H."/>
            <person name="Cattoli G."/>
        </authorList>
    </citation>
    <scope>NUCLEOTIDE SEQUENCE [LARGE SCALE GENOMIC DNA]</scope>
    <source>
        <strain evidence="2 3">A7P-90m</strain>
    </source>
</reference>
<evidence type="ECO:0000313" key="2">
    <source>
        <dbReference type="EMBL" id="SDC32906.1"/>
    </source>
</evidence>